<comment type="similarity">
    <text evidence="3">Belongs to the DNA polymerase type-B-like family.</text>
</comment>
<dbReference type="Proteomes" id="UP000268162">
    <property type="component" value="Unassembled WGS sequence"/>
</dbReference>
<accession>A0A4V1J4W2</accession>
<feature type="domain" description="Polymerase nucleotidyl transferase" evidence="8">
    <location>
        <begin position="266"/>
        <end position="299"/>
    </location>
</feature>
<reference evidence="11" key="1">
    <citation type="journal article" date="2018" name="Nat. Microbiol.">
        <title>Leveraging single-cell genomics to expand the fungal tree of life.</title>
        <authorList>
            <person name="Ahrendt S.R."/>
            <person name="Quandt C.A."/>
            <person name="Ciobanu D."/>
            <person name="Clum A."/>
            <person name="Salamov A."/>
            <person name="Andreopoulos B."/>
            <person name="Cheng J.F."/>
            <person name="Woyke T."/>
            <person name="Pelin A."/>
            <person name="Henrissat B."/>
            <person name="Reynolds N.K."/>
            <person name="Benny G.L."/>
            <person name="Smith M.E."/>
            <person name="James T.Y."/>
            <person name="Grigoriev I.V."/>
        </authorList>
    </citation>
    <scope>NUCLEOTIDE SEQUENCE [LARGE SCALE GENOMIC DNA]</scope>
    <source>
        <strain evidence="11">RSA 468</strain>
    </source>
</reference>
<dbReference type="GO" id="GO:0016779">
    <property type="term" value="F:nucleotidyltransferase activity"/>
    <property type="evidence" value="ECO:0007669"/>
    <property type="project" value="InterPro"/>
</dbReference>
<name>A0A4V1J4W2_9FUNG</name>
<feature type="region of interest" description="Disordered" evidence="7">
    <location>
        <begin position="968"/>
        <end position="1015"/>
    </location>
</feature>
<evidence type="ECO:0000256" key="6">
    <source>
        <dbReference type="ARBA" id="ARBA00022842"/>
    </source>
</evidence>
<evidence type="ECO:0000256" key="4">
    <source>
        <dbReference type="ARBA" id="ARBA00022679"/>
    </source>
</evidence>
<dbReference type="EMBL" id="ML002568">
    <property type="protein sequence ID" value="RKP36949.1"/>
    <property type="molecule type" value="Genomic_DNA"/>
</dbReference>
<evidence type="ECO:0000259" key="9">
    <source>
        <dbReference type="Pfam" id="PF03828"/>
    </source>
</evidence>
<comment type="cofactor">
    <cofactor evidence="1">
        <name>Mn(2+)</name>
        <dbReference type="ChEBI" id="CHEBI:29035"/>
    </cofactor>
</comment>
<dbReference type="SUPFAM" id="SSF81301">
    <property type="entry name" value="Nucleotidyltransferase"/>
    <property type="match status" value="1"/>
</dbReference>
<feature type="region of interest" description="Disordered" evidence="7">
    <location>
        <begin position="181"/>
        <end position="205"/>
    </location>
</feature>
<dbReference type="PANTHER" id="PTHR12271">
    <property type="entry name" value="POLY A POLYMERASE CID PAP -RELATED"/>
    <property type="match status" value="1"/>
</dbReference>
<dbReference type="InterPro" id="IPR043519">
    <property type="entry name" value="NT_sf"/>
</dbReference>
<protein>
    <submittedName>
        <fullName evidence="10">Uncharacterized protein</fullName>
    </submittedName>
</protein>
<evidence type="ECO:0000256" key="2">
    <source>
        <dbReference type="ARBA" id="ARBA00001946"/>
    </source>
</evidence>
<dbReference type="GO" id="GO:0031123">
    <property type="term" value="P:RNA 3'-end processing"/>
    <property type="evidence" value="ECO:0007669"/>
    <property type="project" value="TreeGrafter"/>
</dbReference>
<feature type="compositionally biased region" description="Pro residues" evidence="7">
    <location>
        <begin position="183"/>
        <end position="196"/>
    </location>
</feature>
<dbReference type="SUPFAM" id="SSF81631">
    <property type="entry name" value="PAP/OAS1 substrate-binding domain"/>
    <property type="match status" value="1"/>
</dbReference>
<comment type="cofactor">
    <cofactor evidence="2">
        <name>Mg(2+)</name>
        <dbReference type="ChEBI" id="CHEBI:18420"/>
    </cofactor>
</comment>
<dbReference type="PANTHER" id="PTHR12271:SF40">
    <property type="entry name" value="POLY(A) RNA POLYMERASE GLD2"/>
    <property type="match status" value="1"/>
</dbReference>
<dbReference type="InterPro" id="IPR002058">
    <property type="entry name" value="PAP_assoc"/>
</dbReference>
<evidence type="ECO:0000259" key="8">
    <source>
        <dbReference type="Pfam" id="PF01909"/>
    </source>
</evidence>
<evidence type="ECO:0000313" key="11">
    <source>
        <dbReference type="Proteomes" id="UP000268162"/>
    </source>
</evidence>
<dbReference type="GO" id="GO:0046872">
    <property type="term" value="F:metal ion binding"/>
    <property type="evidence" value="ECO:0007669"/>
    <property type="project" value="UniProtKB-KW"/>
</dbReference>
<keyword evidence="11" id="KW-1185">Reference proteome</keyword>
<dbReference type="Pfam" id="PF03828">
    <property type="entry name" value="PAP_assoc"/>
    <property type="match status" value="1"/>
</dbReference>
<proteinExistence type="inferred from homology"/>
<evidence type="ECO:0000313" key="10">
    <source>
        <dbReference type="EMBL" id="RKP36949.1"/>
    </source>
</evidence>
<evidence type="ECO:0000256" key="5">
    <source>
        <dbReference type="ARBA" id="ARBA00022723"/>
    </source>
</evidence>
<keyword evidence="6" id="KW-0460">Magnesium</keyword>
<sequence length="1141" mass="129996">MSRFPSAACFVERQRQIHEFRSVDRAQWLLARYTYQQIKAHNNQALTFGYLHRSILRDPLIAPYLPRRGLYPILSKPVFRKYFAIHEGECEVGTADLNSPASTAATTATPTSEFAQPCLDYRLPRMIESINLEPFRWVTLTGTPLGPQVVRELEARNRYSAPMPYLTSDPYEIALKVRAEAEFPPPDPSTTEPPGPTWSVMDPNQAPLSSDPLSLGTLTSLSVSQELLIDRQLLLRGFALGPSPALLEKVNTSIIHLRESFENGENPKDYRVELVGSFATGLAHPGSDINILLYIPHDKVLRLNSTNHHIMNSLKKYVSKFRGGGLKQIRFIPAQSLPGQGLILGNYGKYESYTPVAIRIDHPLPLFETRLLKAYYDFDPRVRPMLQFILDWARQRQLIFPKEHTGSIFEMPKKLFSSIQLAMMLVGFLQYKGVLPVLQRVDTCIHEDTFRHRAVQHAMRSLQNQLLAAMHQRETEIQLPAKEAAGKDKSTDAQPALNLLSKADLASIVTDPDAQRLLNDLHHCLSCQTTLPRVPLAKEEGYFMTRPTASWQTHELDIERRAQKLFDTQRAIFEANQERIIEEEKMTYHSRVRARPHTFIRAPIRRRLWRPNWLYPQLIDDNGFSQPYMAWVPPSFADRCGLTLQVNETTYIYREQDRNPGEYLDDSPAVKHMNLAPRPQAFTYRLDPEFPRNRRNTSPGTGATMTHLLTEFFRFFGHEFPYTQAMVSVRLGGILPRCLSPSPLINANVPGDMASFESQYALLAIEHPFMPESNMVRAREPWSVEGLAWEFRRAYDILKQAGDQSTTGGSDGQSRYVHFDAATLLDRVATPYSVFYYSPQFLRAYRLSGRFWARFHPQYLATVPETNEAKRLAQEGNYTDGSVDAKPIYEPKPVDRLTPEEIGIINDEPVEEGVVELTEEEAEEIRKLMERPPSDLKNDDWRMGAQFRTPDPASELCVNPREHYYPTLPTPFVNPAQEEGEWDGEEDGDDHNTEEEVAGNRHAEIAPEGNGAEGEEPMQSFLVPATVYMPGVQSTIDILMAEEDELLAYELSADEIFLKVAQTIGEPLECLTDEEKERLAANPELDPRVPADHPWAPREWPDPEGEKAFWAVQGRPVFDENRLVRAPYREFTKSGKVVARS</sequence>
<dbReference type="AlphaFoldDB" id="A0A4V1J4W2"/>
<dbReference type="Gene3D" id="1.10.1410.10">
    <property type="match status" value="2"/>
</dbReference>
<gene>
    <name evidence="10" type="ORF">BJ085DRAFT_38719</name>
</gene>
<feature type="region of interest" description="Disordered" evidence="7">
    <location>
        <begin position="1081"/>
        <end position="1102"/>
    </location>
</feature>
<evidence type="ECO:0000256" key="7">
    <source>
        <dbReference type="SAM" id="MobiDB-lite"/>
    </source>
</evidence>
<evidence type="ECO:0000256" key="1">
    <source>
        <dbReference type="ARBA" id="ARBA00001936"/>
    </source>
</evidence>
<feature type="domain" description="PAP-associated" evidence="9">
    <location>
        <begin position="707"/>
        <end position="771"/>
    </location>
</feature>
<dbReference type="STRING" id="215637.A0A4V1J4W2"/>
<dbReference type="InterPro" id="IPR002934">
    <property type="entry name" value="Polymerase_NTP_transf_dom"/>
</dbReference>
<keyword evidence="5" id="KW-0479">Metal-binding</keyword>
<dbReference type="Pfam" id="PF01909">
    <property type="entry name" value="NTP_transf_2"/>
    <property type="match status" value="1"/>
</dbReference>
<organism evidence="10 11">
    <name type="scientific">Dimargaris cristalligena</name>
    <dbReference type="NCBI Taxonomy" id="215637"/>
    <lineage>
        <taxon>Eukaryota</taxon>
        <taxon>Fungi</taxon>
        <taxon>Fungi incertae sedis</taxon>
        <taxon>Zoopagomycota</taxon>
        <taxon>Kickxellomycotina</taxon>
        <taxon>Dimargaritomycetes</taxon>
        <taxon>Dimargaritales</taxon>
        <taxon>Dimargaritaceae</taxon>
        <taxon>Dimargaris</taxon>
    </lineage>
</organism>
<keyword evidence="4" id="KW-0808">Transferase</keyword>
<evidence type="ECO:0000256" key="3">
    <source>
        <dbReference type="ARBA" id="ARBA00008593"/>
    </source>
</evidence>
<feature type="compositionally biased region" description="Acidic residues" evidence="7">
    <location>
        <begin position="978"/>
        <end position="997"/>
    </location>
</feature>